<dbReference type="KEGG" id="nbg:DV706_14090"/>
<gene>
    <name evidence="1" type="ORF">DV706_14090</name>
</gene>
<dbReference type="AlphaFoldDB" id="A0A4D6HNH2"/>
<sequence>MGIAEIASVYPDPLLCSATVENVDRDAELTVAALPELIRAEAAPETVESTLEDASEIAPVCSGTAADSTIDPIANIWDSDEPHAAIGAATAPTVPLSVVV</sequence>
<reference evidence="1 2" key="1">
    <citation type="journal article" date="2019" name="Nat. Commun.">
        <title>A new type of DNA phosphorothioation-based antiviral system in archaea.</title>
        <authorList>
            <person name="Xiong L."/>
            <person name="Liu S."/>
            <person name="Chen S."/>
            <person name="Xiao Y."/>
            <person name="Zhu B."/>
            <person name="Gao Y."/>
            <person name="Zhang Y."/>
            <person name="Chen B."/>
            <person name="Luo J."/>
            <person name="Deng Z."/>
            <person name="Chen X."/>
            <person name="Wang L."/>
            <person name="Chen S."/>
        </authorList>
    </citation>
    <scope>NUCLEOTIDE SEQUENCE [LARGE SCALE GENOMIC DNA]</scope>
    <source>
        <strain evidence="1 2">JCM 10635</strain>
    </source>
</reference>
<organism evidence="1 2">
    <name type="scientific">Natronorubrum bangense</name>
    <dbReference type="NCBI Taxonomy" id="61858"/>
    <lineage>
        <taxon>Archaea</taxon>
        <taxon>Methanobacteriati</taxon>
        <taxon>Methanobacteriota</taxon>
        <taxon>Stenosarchaea group</taxon>
        <taxon>Halobacteria</taxon>
        <taxon>Halobacteriales</taxon>
        <taxon>Natrialbaceae</taxon>
        <taxon>Natronorubrum</taxon>
    </lineage>
</organism>
<dbReference type="EMBL" id="CP031305">
    <property type="protein sequence ID" value="QCC55499.1"/>
    <property type="molecule type" value="Genomic_DNA"/>
</dbReference>
<protein>
    <submittedName>
        <fullName evidence="1">Uncharacterized protein</fullName>
    </submittedName>
</protein>
<name>A0A4D6HNH2_9EURY</name>
<accession>A0A4D6HNH2</accession>
<evidence type="ECO:0000313" key="1">
    <source>
        <dbReference type="EMBL" id="QCC55499.1"/>
    </source>
</evidence>
<dbReference type="Proteomes" id="UP000296822">
    <property type="component" value="Chromosome"/>
</dbReference>
<proteinExistence type="predicted"/>
<evidence type="ECO:0000313" key="2">
    <source>
        <dbReference type="Proteomes" id="UP000296822"/>
    </source>
</evidence>